<dbReference type="EMBL" id="BMAW01002367">
    <property type="protein sequence ID" value="GFS78236.1"/>
    <property type="molecule type" value="Genomic_DNA"/>
</dbReference>
<evidence type="ECO:0000313" key="4">
    <source>
        <dbReference type="EMBL" id="GFT37790.1"/>
    </source>
</evidence>
<reference evidence="2" key="1">
    <citation type="submission" date="2020-08" db="EMBL/GenBank/DDBJ databases">
        <title>Multicomponent nature underlies the extraordinary mechanical properties of spider dragline silk.</title>
        <authorList>
            <person name="Kono N."/>
            <person name="Nakamura H."/>
            <person name="Mori M."/>
            <person name="Yoshida Y."/>
            <person name="Ohtoshi R."/>
            <person name="Malay A.D."/>
            <person name="Moran D.A.P."/>
            <person name="Tomita M."/>
            <person name="Numata K."/>
            <person name="Arakawa K."/>
        </authorList>
    </citation>
    <scope>NUCLEOTIDE SEQUENCE</scope>
</reference>
<accession>A0A8X6MU46</accession>
<organism evidence="2 6">
    <name type="scientific">Nephila pilipes</name>
    <name type="common">Giant wood spider</name>
    <name type="synonym">Nephila maculata</name>
    <dbReference type="NCBI Taxonomy" id="299642"/>
    <lineage>
        <taxon>Eukaryota</taxon>
        <taxon>Metazoa</taxon>
        <taxon>Ecdysozoa</taxon>
        <taxon>Arthropoda</taxon>
        <taxon>Chelicerata</taxon>
        <taxon>Arachnida</taxon>
        <taxon>Araneae</taxon>
        <taxon>Araneomorphae</taxon>
        <taxon>Entelegynae</taxon>
        <taxon>Araneoidea</taxon>
        <taxon>Nephilidae</taxon>
        <taxon>Nephila</taxon>
    </lineage>
</organism>
<dbReference type="Proteomes" id="UP000887013">
    <property type="component" value="Unassembled WGS sequence"/>
</dbReference>
<gene>
    <name evidence="3" type="ORF">NPIL_50461</name>
    <name evidence="4" type="ORF">NPIL_508381</name>
    <name evidence="5" type="ORF">NPIL_531391</name>
    <name evidence="2" type="ORF">NPIL_601</name>
</gene>
<evidence type="ECO:0000313" key="3">
    <source>
        <dbReference type="EMBL" id="GFS99058.1"/>
    </source>
</evidence>
<feature type="compositionally biased region" description="Polar residues" evidence="1">
    <location>
        <begin position="13"/>
        <end position="24"/>
    </location>
</feature>
<dbReference type="AlphaFoldDB" id="A0A8X6MU46"/>
<proteinExistence type="predicted"/>
<evidence type="ECO:0000313" key="2">
    <source>
        <dbReference type="EMBL" id="GFS78236.1"/>
    </source>
</evidence>
<keyword evidence="6" id="KW-1185">Reference proteome</keyword>
<dbReference type="EMBL" id="BMAW01006488">
    <property type="protein sequence ID" value="GFS99058.1"/>
    <property type="molecule type" value="Genomic_DNA"/>
</dbReference>
<evidence type="ECO:0000256" key="1">
    <source>
        <dbReference type="SAM" id="MobiDB-lite"/>
    </source>
</evidence>
<dbReference type="EMBL" id="BMAW01112168">
    <property type="protein sequence ID" value="GFT51264.1"/>
    <property type="molecule type" value="Genomic_DNA"/>
</dbReference>
<feature type="region of interest" description="Disordered" evidence="1">
    <location>
        <begin position="1"/>
        <end position="24"/>
    </location>
</feature>
<protein>
    <submittedName>
        <fullName evidence="2">Uncharacterized protein</fullName>
    </submittedName>
</protein>
<name>A0A8X6MU46_NEPPI</name>
<comment type="caution">
    <text evidence="2">The sequence shown here is derived from an EMBL/GenBank/DDBJ whole genome shotgun (WGS) entry which is preliminary data.</text>
</comment>
<evidence type="ECO:0000313" key="6">
    <source>
        <dbReference type="Proteomes" id="UP000887013"/>
    </source>
</evidence>
<evidence type="ECO:0000313" key="5">
    <source>
        <dbReference type="EMBL" id="GFT51264.1"/>
    </source>
</evidence>
<dbReference type="EMBL" id="BMAW01014182">
    <property type="protein sequence ID" value="GFT37790.1"/>
    <property type="molecule type" value="Genomic_DNA"/>
</dbReference>
<sequence>MYPKSFSCLNGDPNPSTTTPSELQEQQISSVIKSLCLDEGQSKTIENKAKLFIMKTKETFTAASRTLLKSPIGIIQGLLSPFAR</sequence>